<dbReference type="AlphaFoldDB" id="A0A239K2E1"/>
<dbReference type="EMBL" id="FZPH01000003">
    <property type="protein sequence ID" value="SNT11852.1"/>
    <property type="molecule type" value="Genomic_DNA"/>
</dbReference>
<keyword evidence="1" id="KW-1133">Transmembrane helix</keyword>
<keyword evidence="1" id="KW-0472">Membrane</keyword>
<evidence type="ECO:0000256" key="1">
    <source>
        <dbReference type="SAM" id="Phobius"/>
    </source>
</evidence>
<keyword evidence="3" id="KW-1185">Reference proteome</keyword>
<gene>
    <name evidence="2" type="ORF">SAMN05421812_103245</name>
</gene>
<name>A0A239K2E1_9ACTN</name>
<dbReference type="RefSeq" id="WP_089246619.1">
    <property type="nucleotide sequence ID" value="NZ_FZPH01000003.1"/>
</dbReference>
<accession>A0A239K2E1</accession>
<keyword evidence="1" id="KW-0812">Transmembrane</keyword>
<proteinExistence type="predicted"/>
<sequence length="215" mass="23420">MTVLIVLAWCGAAISAAVVLWFRLRRSRIAARPMLTVGQLVDVEPLTAVVVAGRTATGPPTEAPLSGLTCVGWQVEVQTLVQHSSEWEELVTDSSQGGDLHVYGEGDSRVWITPELAERDLLSGHEAMSRTTVAEPGGGNPREFEKIVDADTEVVVAGVVEVADGMRRLGKHTWVDGTSRAPLDHVLPRLALSERRVRRTLTVFLVIARHHRLTP</sequence>
<dbReference type="Proteomes" id="UP000198362">
    <property type="component" value="Unassembled WGS sequence"/>
</dbReference>
<dbReference type="OrthoDB" id="9857857at2"/>
<evidence type="ECO:0000313" key="3">
    <source>
        <dbReference type="Proteomes" id="UP000198362"/>
    </source>
</evidence>
<evidence type="ECO:0000313" key="2">
    <source>
        <dbReference type="EMBL" id="SNT11852.1"/>
    </source>
</evidence>
<reference evidence="2 3" key="1">
    <citation type="submission" date="2017-06" db="EMBL/GenBank/DDBJ databases">
        <authorList>
            <person name="Kim H.J."/>
            <person name="Triplett B.A."/>
        </authorList>
    </citation>
    <scope>NUCLEOTIDE SEQUENCE [LARGE SCALE GENOMIC DNA]</scope>
    <source>
        <strain evidence="2 3">CGMCC 4.5593</strain>
    </source>
</reference>
<protein>
    <submittedName>
        <fullName evidence="2">Uncharacterized protein</fullName>
    </submittedName>
</protein>
<feature type="transmembrane region" description="Helical" evidence="1">
    <location>
        <begin position="6"/>
        <end position="24"/>
    </location>
</feature>
<organism evidence="2 3">
    <name type="scientific">Asanoa hainanensis</name>
    <dbReference type="NCBI Taxonomy" id="560556"/>
    <lineage>
        <taxon>Bacteria</taxon>
        <taxon>Bacillati</taxon>
        <taxon>Actinomycetota</taxon>
        <taxon>Actinomycetes</taxon>
        <taxon>Micromonosporales</taxon>
        <taxon>Micromonosporaceae</taxon>
        <taxon>Asanoa</taxon>
    </lineage>
</organism>